<dbReference type="Proteomes" id="UP000242875">
    <property type="component" value="Unassembled WGS sequence"/>
</dbReference>
<sequence length="242" mass="26036">MAVSAADNSRLQFLWNASHALFGKAPNASAYYMSRFQRHVEGTGVKVATTVQQHYCQYCGMVLVPAVTCQVHIAGKKRKRSTSTVSASEVRGDTGLAVAEGPKRTMIVSQESNEVPAPENRSRRKQKRTILLCDACMTANMFPTEHPAAAQEVPVASKQVSQSISATTSSNLSRPISSNSTKSATSSPSTPSSSMATANTGAPVKKKKKNKNKMSLQNLLRKDRSIESPSSGLKLEDFLSSI</sequence>
<dbReference type="GO" id="GO:0008033">
    <property type="term" value="P:tRNA processing"/>
    <property type="evidence" value="ECO:0007669"/>
    <property type="project" value="TreeGrafter"/>
</dbReference>
<gene>
    <name evidence="2" type="ORF">BZG36_00945</name>
</gene>
<proteinExistence type="predicted"/>
<dbReference type="OrthoDB" id="438080at2759"/>
<reference evidence="2 3" key="1">
    <citation type="journal article" date="2017" name="Mycologia">
        <title>Bifiguratus adelaidae, gen. et sp. nov., a new member of Mucoromycotina in endophytic and soil-dwelling habitats.</title>
        <authorList>
            <person name="Torres-Cruz T.J."/>
            <person name="Billingsley Tobias T.L."/>
            <person name="Almatruk M."/>
            <person name="Hesse C."/>
            <person name="Kuske C.R."/>
            <person name="Desiro A."/>
            <person name="Benucci G.M."/>
            <person name="Bonito G."/>
            <person name="Stajich J.E."/>
            <person name="Dunlap C."/>
            <person name="Arnold A.E."/>
            <person name="Porras-Alfaro A."/>
        </authorList>
    </citation>
    <scope>NUCLEOTIDE SEQUENCE [LARGE SCALE GENOMIC DNA]</scope>
    <source>
        <strain evidence="2 3">AZ0501</strain>
    </source>
</reference>
<evidence type="ECO:0000313" key="2">
    <source>
        <dbReference type="EMBL" id="OZJ05830.1"/>
    </source>
</evidence>
<dbReference type="PANTHER" id="PTHR14742:SF3">
    <property type="entry name" value="RIBONUCLEASE MRP PROTEIN SUBUNIT SNM1"/>
    <property type="match status" value="1"/>
</dbReference>
<feature type="region of interest" description="Disordered" evidence="1">
    <location>
        <begin position="166"/>
        <end position="233"/>
    </location>
</feature>
<protein>
    <submittedName>
        <fullName evidence="2">Uncharacterized protein</fullName>
    </submittedName>
</protein>
<accession>A0A261Y5B3</accession>
<dbReference type="InterPro" id="IPR007175">
    <property type="entry name" value="Rpr2/Snm1/Rpp21"/>
</dbReference>
<dbReference type="EMBL" id="MVBO01000009">
    <property type="protein sequence ID" value="OZJ05830.1"/>
    <property type="molecule type" value="Genomic_DNA"/>
</dbReference>
<dbReference type="Pfam" id="PF04032">
    <property type="entry name" value="Rpr2"/>
    <property type="match status" value="1"/>
</dbReference>
<dbReference type="AlphaFoldDB" id="A0A261Y5B3"/>
<keyword evidence="3" id="KW-1185">Reference proteome</keyword>
<dbReference type="GO" id="GO:0005655">
    <property type="term" value="C:nucleolar ribonuclease P complex"/>
    <property type="evidence" value="ECO:0007669"/>
    <property type="project" value="TreeGrafter"/>
</dbReference>
<comment type="caution">
    <text evidence="2">The sequence shown here is derived from an EMBL/GenBank/DDBJ whole genome shotgun (WGS) entry which is preliminary data.</text>
</comment>
<evidence type="ECO:0000313" key="3">
    <source>
        <dbReference type="Proteomes" id="UP000242875"/>
    </source>
</evidence>
<dbReference type="PANTHER" id="PTHR14742">
    <property type="entry name" value="RIBONUCLEASE P SUBUNIT P21"/>
    <property type="match status" value="1"/>
</dbReference>
<organism evidence="2 3">
    <name type="scientific">Bifiguratus adelaidae</name>
    <dbReference type="NCBI Taxonomy" id="1938954"/>
    <lineage>
        <taxon>Eukaryota</taxon>
        <taxon>Fungi</taxon>
        <taxon>Fungi incertae sedis</taxon>
        <taxon>Mucoromycota</taxon>
        <taxon>Mucoromycotina</taxon>
        <taxon>Endogonomycetes</taxon>
        <taxon>Endogonales</taxon>
        <taxon>Endogonales incertae sedis</taxon>
        <taxon>Bifiguratus</taxon>
    </lineage>
</organism>
<name>A0A261Y5B3_9FUNG</name>
<feature type="compositionally biased region" description="Low complexity" evidence="1">
    <location>
        <begin position="167"/>
        <end position="200"/>
    </location>
</feature>
<evidence type="ECO:0000256" key="1">
    <source>
        <dbReference type="SAM" id="MobiDB-lite"/>
    </source>
</evidence>